<reference evidence="7" key="1">
    <citation type="submission" date="2015-10" db="EMBL/GenBank/DDBJ databases">
        <authorList>
            <person name="Gilbert D.G."/>
        </authorList>
    </citation>
    <scope>NUCLEOTIDE SEQUENCE</scope>
    <source>
        <strain evidence="7">Mopav1</strain>
    </source>
</reference>
<name>A0A1W5PTD4_9VIRU</name>
<sequence length="347" mass="39803">MTHYILGDNEISAHSATLNMQTWQGVVIVVGRGDGTILDLDNPRPIAFCLSSIKNVQDFIIVGENNDDGILHFHCLCRTLMRGDSLQRSILNKWETHKLAAMEDIEEPEPTMEICKCQKAHRPEALLCYMVKNPLFIAAHNPKSLQYAYSLYFHNKGQKYLDKKEAERQRKQTLPIETISGGHPITRDILSIIYKYNCLTSEDIFKHEPDIIIQHLHKPGFANIIKNCLAFVEATKGEWSLEKNAHRYRPDPTAIHMCINHQGLDTEDIDYTFYQWITKKHPKKNTILLIGPSNTGKSAFIRGLRGVFETGEICNGQVFCPAPGAWTRRFACNMQSKEAYKKMWLWK</sequence>
<evidence type="ECO:0000259" key="6">
    <source>
        <dbReference type="Pfam" id="PF01057"/>
    </source>
</evidence>
<keyword evidence="3" id="KW-0235">DNA replication</keyword>
<evidence type="ECO:0000256" key="5">
    <source>
        <dbReference type="ARBA" id="ARBA00022840"/>
    </source>
</evidence>
<evidence type="ECO:0000256" key="2">
    <source>
        <dbReference type="ARBA" id="ARBA00022562"/>
    </source>
</evidence>
<feature type="domain" description="Parvovirus non-structural protein 1 helicase" evidence="6">
    <location>
        <begin position="254"/>
        <end position="299"/>
    </location>
</feature>
<dbReference type="GO" id="GO:0019079">
    <property type="term" value="P:viral genome replication"/>
    <property type="evidence" value="ECO:0007669"/>
    <property type="project" value="InterPro"/>
</dbReference>
<dbReference type="Pfam" id="PF01057">
    <property type="entry name" value="Parvo_NS1"/>
    <property type="match status" value="1"/>
</dbReference>
<dbReference type="InterPro" id="IPR001257">
    <property type="entry name" value="Parvovirus_NS1_helicase"/>
</dbReference>
<evidence type="ECO:0000256" key="4">
    <source>
        <dbReference type="ARBA" id="ARBA00022741"/>
    </source>
</evidence>
<keyword evidence="5" id="KW-0067">ATP-binding</keyword>
<evidence type="ECO:0000313" key="7">
    <source>
        <dbReference type="EMBL" id="APC23170.1"/>
    </source>
</evidence>
<evidence type="ECO:0000256" key="1">
    <source>
        <dbReference type="ARBA" id="ARBA00004147"/>
    </source>
</evidence>
<proteinExistence type="predicted"/>
<keyword evidence="2" id="KW-1048">Host nucleus</keyword>
<dbReference type="InterPro" id="IPR027417">
    <property type="entry name" value="P-loop_NTPase"/>
</dbReference>
<keyword evidence="4" id="KW-0547">Nucleotide-binding</keyword>
<comment type="subcellular location">
    <subcellularLocation>
        <location evidence="1">Host nucleus</location>
    </subcellularLocation>
</comment>
<evidence type="ECO:0000256" key="3">
    <source>
        <dbReference type="ARBA" id="ARBA00022705"/>
    </source>
</evidence>
<dbReference type="Gene3D" id="3.40.50.300">
    <property type="entry name" value="P-loop containing nucleotide triphosphate hydrolases"/>
    <property type="match status" value="1"/>
</dbReference>
<dbReference type="EMBL" id="KT961662">
    <property type="protein sequence ID" value="APC23170.1"/>
    <property type="molecule type" value="Genomic_DNA"/>
</dbReference>
<protein>
    <submittedName>
        <fullName evidence="7">NS1</fullName>
    </submittedName>
</protein>
<organism evidence="7">
    <name type="scientific">Simian parvo-like virus 1</name>
    <dbReference type="NCBI Taxonomy" id="1917073"/>
    <lineage>
        <taxon>Viruses</taxon>
        <taxon>Monodnaviria</taxon>
        <taxon>Shotokuvirae</taxon>
        <taxon>Cossaviricota</taxon>
        <taxon>Quintoviricetes</taxon>
        <taxon>Piccovirales</taxon>
        <taxon>Parvoviridae</taxon>
    </lineage>
</organism>
<dbReference type="SUPFAM" id="SSF52540">
    <property type="entry name" value="P-loop containing nucleoside triphosphate hydrolases"/>
    <property type="match status" value="1"/>
</dbReference>
<dbReference type="GO" id="GO:0042025">
    <property type="term" value="C:host cell nucleus"/>
    <property type="evidence" value="ECO:0007669"/>
    <property type="project" value="UniProtKB-SubCell"/>
</dbReference>
<dbReference type="GO" id="GO:0005524">
    <property type="term" value="F:ATP binding"/>
    <property type="evidence" value="ECO:0007669"/>
    <property type="project" value="UniProtKB-KW"/>
</dbReference>
<dbReference type="GO" id="GO:0006260">
    <property type="term" value="P:DNA replication"/>
    <property type="evidence" value="ECO:0007669"/>
    <property type="project" value="UniProtKB-KW"/>
</dbReference>
<accession>A0A1W5PTD4</accession>
<reference evidence="7" key="2">
    <citation type="submission" date="2017-04" db="EMBL/GenBank/DDBJ databases">
        <title>The complex fecal virome of captive rhesus macaques during acute and idiopathic chronic diarrhea.</title>
        <authorList>
            <person name="Kapusinszky B.B."/>
            <person name="Ardeshir A."/>
            <person name="Mulvaney U."/>
            <person name="Deng X."/>
            <person name="Delwart E.L."/>
        </authorList>
    </citation>
    <scope>NUCLEOTIDE SEQUENCE</scope>
    <source>
        <strain evidence="7">Mopav1</strain>
    </source>
</reference>